<keyword evidence="19" id="KW-1185">Reference proteome</keyword>
<comment type="cofactor">
    <cofactor evidence="15 16">
        <name>Mg(2+)</name>
        <dbReference type="ChEBI" id="CHEBI:18420"/>
    </cofactor>
    <text evidence="15 16">Binds 1 Mg(2+) ion per subunit.</text>
</comment>
<evidence type="ECO:0000313" key="18">
    <source>
        <dbReference type="Ensembl" id="ENSBTAP00000062406.2"/>
    </source>
</evidence>
<evidence type="ECO:0000256" key="2">
    <source>
        <dbReference type="ARBA" id="ARBA00010501"/>
    </source>
</evidence>
<evidence type="ECO:0000313" key="20">
    <source>
        <dbReference type="VGNC" id="VGNC:28671"/>
    </source>
</evidence>
<evidence type="ECO:0000256" key="4">
    <source>
        <dbReference type="ARBA" id="ARBA00022723"/>
    </source>
</evidence>
<gene>
    <name evidence="18 20" type="primary">EYA2</name>
</gene>
<dbReference type="Pfam" id="PF00702">
    <property type="entry name" value="Hydrolase"/>
    <property type="match status" value="1"/>
</dbReference>
<comment type="similarity">
    <text evidence="2 16">Belongs to the HAD-like hydrolase superfamily. EYA family.</text>
</comment>
<proteinExistence type="inferred from homology"/>
<dbReference type="SUPFAM" id="SSF56784">
    <property type="entry name" value="HAD-like"/>
    <property type="match status" value="1"/>
</dbReference>
<dbReference type="PANTHER" id="PTHR10190:SF7">
    <property type="entry name" value="EYES ABSENT HOMOLOG 2"/>
    <property type="match status" value="1"/>
</dbReference>
<evidence type="ECO:0000256" key="12">
    <source>
        <dbReference type="ARBA" id="ARBA00023242"/>
    </source>
</evidence>
<dbReference type="Bgee" id="ENSBTAG00000013336">
    <property type="expression patterns" value="Expressed in oviduct epithelium and 85 other cell types or tissues"/>
</dbReference>
<dbReference type="FunFam" id="3.40.50.12350:FF:000001">
    <property type="entry name" value="Eyes absent homolog"/>
    <property type="match status" value="1"/>
</dbReference>
<dbReference type="GeneTree" id="ENSGT00950000182978"/>
<evidence type="ECO:0000256" key="7">
    <source>
        <dbReference type="ARBA" id="ARBA00022912"/>
    </source>
</evidence>
<dbReference type="Gene3D" id="3.40.50.12350">
    <property type="match status" value="1"/>
</dbReference>
<dbReference type="GO" id="GO:0005634">
    <property type="term" value="C:nucleus"/>
    <property type="evidence" value="ECO:0007669"/>
    <property type="project" value="UniProtKB-SubCell"/>
</dbReference>
<keyword evidence="5 16" id="KW-0378">Hydrolase</keyword>
<organism evidence="18 19">
    <name type="scientific">Bos taurus</name>
    <name type="common">Bovine</name>
    <dbReference type="NCBI Taxonomy" id="9913"/>
    <lineage>
        <taxon>Eukaryota</taxon>
        <taxon>Metazoa</taxon>
        <taxon>Chordata</taxon>
        <taxon>Craniata</taxon>
        <taxon>Vertebrata</taxon>
        <taxon>Euteleostomi</taxon>
        <taxon>Mammalia</taxon>
        <taxon>Eutheria</taxon>
        <taxon>Laurasiatheria</taxon>
        <taxon>Artiodactyla</taxon>
        <taxon>Ruminantia</taxon>
        <taxon>Pecora</taxon>
        <taxon>Bovidae</taxon>
        <taxon>Bovinae</taxon>
        <taxon>Bos</taxon>
    </lineage>
</organism>
<dbReference type="InterPro" id="IPR042577">
    <property type="entry name" value="EYA_dom_metazoan"/>
</dbReference>
<evidence type="ECO:0000256" key="14">
    <source>
        <dbReference type="PIRSR" id="PIRSR628472-1"/>
    </source>
</evidence>
<dbReference type="VEuPathDB" id="HostDB:ENSBTAG00000013336"/>
<dbReference type="InterPro" id="IPR028472">
    <property type="entry name" value="EYA"/>
</dbReference>
<evidence type="ECO:0000313" key="19">
    <source>
        <dbReference type="Proteomes" id="UP000009136"/>
    </source>
</evidence>
<evidence type="ECO:0000256" key="10">
    <source>
        <dbReference type="ARBA" id="ARBA00023163"/>
    </source>
</evidence>
<evidence type="ECO:0000256" key="1">
    <source>
        <dbReference type="ARBA" id="ARBA00004123"/>
    </source>
</evidence>
<keyword evidence="6 15" id="KW-0460">Magnesium</keyword>
<dbReference type="NCBIfam" id="TIGR01658">
    <property type="entry name" value="EYA-cons_domain"/>
    <property type="match status" value="1"/>
</dbReference>
<dbReference type="SFLD" id="SFLDG01129">
    <property type="entry name" value="C1.5:_HAD__Beta-PGM__Phosphata"/>
    <property type="match status" value="1"/>
</dbReference>
<dbReference type="PANTHER" id="PTHR10190">
    <property type="entry name" value="EYES ABSENT"/>
    <property type="match status" value="1"/>
</dbReference>
<accession>A0A3Q1M2R4</accession>
<feature type="binding site" evidence="15">
    <location>
        <position position="283"/>
    </location>
    <ligand>
        <name>Mg(2+)</name>
        <dbReference type="ChEBI" id="CHEBI:18420"/>
    </ligand>
</feature>
<reference evidence="18" key="3">
    <citation type="submission" date="2025-09" db="UniProtKB">
        <authorList>
            <consortium name="Ensembl"/>
        </authorList>
    </citation>
    <scope>IDENTIFICATION</scope>
    <source>
        <strain evidence="18">Hereford</strain>
    </source>
</reference>
<feature type="active site" description="Nucleophile" evidence="14">
    <location>
        <position position="281"/>
    </location>
</feature>
<dbReference type="AlphaFoldDB" id="A0A3Q1M2R4"/>
<evidence type="ECO:0000256" key="8">
    <source>
        <dbReference type="ARBA" id="ARBA00023015"/>
    </source>
</evidence>
<keyword evidence="4 15" id="KW-0479">Metal-binding</keyword>
<feature type="compositionally biased region" description="Polar residues" evidence="17">
    <location>
        <begin position="218"/>
        <end position="237"/>
    </location>
</feature>
<dbReference type="GO" id="GO:0004725">
    <property type="term" value="F:protein tyrosine phosphatase activity"/>
    <property type="evidence" value="ECO:0007669"/>
    <property type="project" value="UniProtKB-EC"/>
</dbReference>
<keyword evidence="11" id="KW-0227">DNA damage</keyword>
<keyword evidence="12" id="KW-0539">Nucleus</keyword>
<dbReference type="Proteomes" id="UP000009136">
    <property type="component" value="Chromosome 13"/>
</dbReference>
<dbReference type="InterPro" id="IPR038102">
    <property type="entry name" value="EYA_dom_sf"/>
</dbReference>
<sequence length="545" mass="59862">MAEFRYKEMLELLVSASLTVNSDRPGKLKPSRADADVWTLSDREGITTSARSVSQLFARPCPRVPPGQPPSAMAAYSQTQYSAGIQQATPYTAYPPPAQAYGIPSYSIKTEDSLNHSPGQSGFLSYGSSFSTPASGQSPYTYQMHGTAGIYQGANGLTNAAGFGTVHQDYPSYPGFPQSQYSQYYSSSYNPPYVPASSICPSPLSTSTYVLQEASHNIPSQSSESLGGEYNTHNGPSTPAKEGDTDRPPRASDGKLRGRSKRSSDPSPAGDNEIERVFVWDLDETIIIFHSLLTGTFASRYGKDTTASVRIGLMMEEMIFNLADTHLFFNDLEDCDQIHVDDVSSDDNGQDLSTYNFSADGFHSSAPGANLCLGSGVHGGVDWMRKLAFRYRRVKEMYNTYKNNVGGLIGAPKRETWLQLRAELEALTDLWLTHSLKALNLINSRPNCVNVLVTTTQLIPALAKVLLYGLGSVFPIENIYSATKTGKESCFERIMQRFGRKAVYIVIGDGVEEEQGAKKHNMPFWRISCHADLEALRHALELEYL</sequence>
<dbReference type="CDD" id="cd02601">
    <property type="entry name" value="HAD_Eya"/>
    <property type="match status" value="1"/>
</dbReference>
<evidence type="ECO:0000256" key="13">
    <source>
        <dbReference type="ARBA" id="ARBA00051722"/>
    </source>
</evidence>
<dbReference type="VGNC" id="VGNC:28671">
    <property type="gene designation" value="EYA2"/>
</dbReference>
<evidence type="ECO:0000256" key="9">
    <source>
        <dbReference type="ARBA" id="ARBA00023159"/>
    </source>
</evidence>
<keyword evidence="11" id="KW-0234">DNA repair</keyword>
<dbReference type="Ensembl" id="ENSBTAT00000086434.2">
    <property type="protein sequence ID" value="ENSBTAP00000062406.2"/>
    <property type="gene ID" value="ENSBTAG00000013336.6"/>
</dbReference>
<dbReference type="EC" id="3.1.3.48" evidence="16"/>
<keyword evidence="10" id="KW-0804">Transcription</keyword>
<evidence type="ECO:0000256" key="16">
    <source>
        <dbReference type="RuleBase" id="RU362036"/>
    </source>
</evidence>
<evidence type="ECO:0000256" key="3">
    <source>
        <dbReference type="ARBA" id="ARBA00022473"/>
    </source>
</evidence>
<protein>
    <recommendedName>
        <fullName evidence="16">Eyes absent homolog</fullName>
        <ecNumber evidence="16">3.1.3.48</ecNumber>
    </recommendedName>
</protein>
<evidence type="ECO:0000256" key="11">
    <source>
        <dbReference type="ARBA" id="ARBA00023204"/>
    </source>
</evidence>
<feature type="compositionally biased region" description="Basic and acidic residues" evidence="17">
    <location>
        <begin position="241"/>
        <end position="256"/>
    </location>
</feature>
<dbReference type="SFLD" id="SFLDS00003">
    <property type="entry name" value="Haloacid_Dehalogenase"/>
    <property type="match status" value="1"/>
</dbReference>
<keyword evidence="3" id="KW-0217">Developmental protein</keyword>
<keyword evidence="9" id="KW-0010">Activator</keyword>
<name>A0A3Q1M2R4_BOVIN</name>
<evidence type="ECO:0000256" key="5">
    <source>
        <dbReference type="ARBA" id="ARBA00022801"/>
    </source>
</evidence>
<dbReference type="GO" id="GO:0046872">
    <property type="term" value="F:metal ion binding"/>
    <property type="evidence" value="ECO:0007669"/>
    <property type="project" value="UniProtKB-KW"/>
</dbReference>
<feature type="binding site" evidence="15">
    <location>
        <position position="509"/>
    </location>
    <ligand>
        <name>Mg(2+)</name>
        <dbReference type="ChEBI" id="CHEBI:18420"/>
    </ligand>
</feature>
<keyword evidence="8 16" id="KW-0805">Transcription regulation</keyword>
<keyword evidence="7 16" id="KW-0904">Protein phosphatase</keyword>
<reference evidence="18" key="1">
    <citation type="submission" date="2018-03" db="EMBL/GenBank/DDBJ databases">
        <title>ARS-UCD1.2.</title>
        <authorList>
            <person name="Rosen B.D."/>
            <person name="Bickhart D.M."/>
            <person name="Koren S."/>
            <person name="Schnabel R.D."/>
            <person name="Hall R."/>
            <person name="Zimin A."/>
            <person name="Dreischer C."/>
            <person name="Schultheiss S."/>
            <person name="Schroeder S.G."/>
            <person name="Elsik C.G."/>
            <person name="Couldrey C."/>
            <person name="Liu G.E."/>
            <person name="Van Tassell C.P."/>
            <person name="Phillippy A.M."/>
            <person name="Smith T.P.L."/>
            <person name="Medrano J.F."/>
        </authorList>
    </citation>
    <scope>NUCLEOTIDE SEQUENCE [LARGE SCALE GENOMIC DNA]</scope>
    <source>
        <strain evidence="18">Hereford</strain>
    </source>
</reference>
<comment type="subcellular location">
    <subcellularLocation>
        <location evidence="1">Nucleus</location>
    </subcellularLocation>
</comment>
<feature type="active site" description="Proton donor" evidence="14">
    <location>
        <position position="283"/>
    </location>
</feature>
<comment type="catalytic activity">
    <reaction evidence="13 16">
        <text>O-phospho-L-tyrosyl-[protein] + H2O = L-tyrosyl-[protein] + phosphate</text>
        <dbReference type="Rhea" id="RHEA:10684"/>
        <dbReference type="Rhea" id="RHEA-COMP:10136"/>
        <dbReference type="Rhea" id="RHEA-COMP:20101"/>
        <dbReference type="ChEBI" id="CHEBI:15377"/>
        <dbReference type="ChEBI" id="CHEBI:43474"/>
        <dbReference type="ChEBI" id="CHEBI:46858"/>
        <dbReference type="ChEBI" id="CHEBI:61978"/>
        <dbReference type="EC" id="3.1.3.48"/>
    </reaction>
</comment>
<dbReference type="GO" id="GO:0006281">
    <property type="term" value="P:DNA repair"/>
    <property type="evidence" value="ECO:0007669"/>
    <property type="project" value="UniProtKB-KW"/>
</dbReference>
<feature type="binding site" evidence="15">
    <location>
        <position position="281"/>
    </location>
    <ligand>
        <name>Mg(2+)</name>
        <dbReference type="ChEBI" id="CHEBI:18420"/>
    </ligand>
</feature>
<reference evidence="18" key="2">
    <citation type="submission" date="2025-08" db="UniProtKB">
        <authorList>
            <consortium name="Ensembl"/>
        </authorList>
    </citation>
    <scope>IDENTIFICATION</scope>
    <source>
        <strain evidence="18">Hereford</strain>
    </source>
</reference>
<dbReference type="InterPro" id="IPR036412">
    <property type="entry name" value="HAD-like_sf"/>
</dbReference>
<feature type="region of interest" description="Disordered" evidence="17">
    <location>
        <begin position="218"/>
        <end position="270"/>
    </location>
</feature>
<evidence type="ECO:0000256" key="6">
    <source>
        <dbReference type="ARBA" id="ARBA00022842"/>
    </source>
</evidence>
<evidence type="ECO:0000256" key="17">
    <source>
        <dbReference type="SAM" id="MobiDB-lite"/>
    </source>
</evidence>
<evidence type="ECO:0000256" key="15">
    <source>
        <dbReference type="PIRSR" id="PIRSR628472-2"/>
    </source>
</evidence>
<dbReference type="InterPro" id="IPR006545">
    <property type="entry name" value="EYA_dom"/>
</dbReference>